<protein>
    <submittedName>
        <fullName evidence="3">Uncharacterized protein</fullName>
    </submittedName>
</protein>
<feature type="transmembrane region" description="Helical" evidence="2">
    <location>
        <begin position="41"/>
        <end position="64"/>
    </location>
</feature>
<reference evidence="3 4" key="1">
    <citation type="submission" date="2023-05" db="EMBL/GenBank/DDBJ databases">
        <title>Actinoplanes sp. NEAU-A12 genome sequencing.</title>
        <authorList>
            <person name="Wang Z.-S."/>
        </authorList>
    </citation>
    <scope>NUCLEOTIDE SEQUENCE [LARGE SCALE GENOMIC DNA]</scope>
    <source>
        <strain evidence="3 4">NEAU-A12</strain>
    </source>
</reference>
<keyword evidence="4" id="KW-1185">Reference proteome</keyword>
<evidence type="ECO:0000313" key="3">
    <source>
        <dbReference type="EMBL" id="MDI6101067.1"/>
    </source>
</evidence>
<feature type="transmembrane region" description="Helical" evidence="2">
    <location>
        <begin position="84"/>
        <end position="110"/>
    </location>
</feature>
<feature type="region of interest" description="Disordered" evidence="1">
    <location>
        <begin position="141"/>
        <end position="189"/>
    </location>
</feature>
<proteinExistence type="predicted"/>
<organism evidence="3 4">
    <name type="scientific">Actinoplanes sandaracinus</name>
    <dbReference type="NCBI Taxonomy" id="3045177"/>
    <lineage>
        <taxon>Bacteria</taxon>
        <taxon>Bacillati</taxon>
        <taxon>Actinomycetota</taxon>
        <taxon>Actinomycetes</taxon>
        <taxon>Micromonosporales</taxon>
        <taxon>Micromonosporaceae</taxon>
        <taxon>Actinoplanes</taxon>
    </lineage>
</organism>
<name>A0ABT6WMX5_9ACTN</name>
<gene>
    <name evidence="3" type="ORF">QLQ12_20855</name>
</gene>
<dbReference type="RefSeq" id="WP_282761901.1">
    <property type="nucleotide sequence ID" value="NZ_JASCTH010000013.1"/>
</dbReference>
<feature type="compositionally biased region" description="Low complexity" evidence="1">
    <location>
        <begin position="159"/>
        <end position="177"/>
    </location>
</feature>
<keyword evidence="2" id="KW-1133">Transmembrane helix</keyword>
<dbReference type="EMBL" id="JASCTH010000013">
    <property type="protein sequence ID" value="MDI6101067.1"/>
    <property type="molecule type" value="Genomic_DNA"/>
</dbReference>
<comment type="caution">
    <text evidence="3">The sequence shown here is derived from an EMBL/GenBank/DDBJ whole genome shotgun (WGS) entry which is preliminary data.</text>
</comment>
<dbReference type="Proteomes" id="UP001241758">
    <property type="component" value="Unassembled WGS sequence"/>
</dbReference>
<feature type="compositionally biased region" description="Low complexity" evidence="1">
    <location>
        <begin position="141"/>
        <end position="151"/>
    </location>
</feature>
<feature type="compositionally biased region" description="Basic and acidic residues" evidence="1">
    <location>
        <begin position="178"/>
        <end position="189"/>
    </location>
</feature>
<evidence type="ECO:0000256" key="2">
    <source>
        <dbReference type="SAM" id="Phobius"/>
    </source>
</evidence>
<sequence length="189" mass="19545">MATVTDDPLVRVGRWALAKVWVGVVLSGGYALGRHFDWPQAFLTAAAVLGAVALALVSSFLPIWTRQRPSGIPVADVGLRVMVWGGMTVSVIALLVGMPGIGMVAAALLLNTAARTFGDPFAPFLRRLRITPPVRYAGAAARSTQAAARTTHPGPSETAAGRAAATRAGVSRAAAGRPGERPEPTSRAA</sequence>
<keyword evidence="2" id="KW-0812">Transmembrane</keyword>
<evidence type="ECO:0000256" key="1">
    <source>
        <dbReference type="SAM" id="MobiDB-lite"/>
    </source>
</evidence>
<feature type="transmembrane region" description="Helical" evidence="2">
    <location>
        <begin position="12"/>
        <end position="32"/>
    </location>
</feature>
<keyword evidence="2" id="KW-0472">Membrane</keyword>
<accession>A0ABT6WMX5</accession>
<evidence type="ECO:0000313" key="4">
    <source>
        <dbReference type="Proteomes" id="UP001241758"/>
    </source>
</evidence>